<dbReference type="Gene3D" id="3.40.630.30">
    <property type="match status" value="1"/>
</dbReference>
<dbReference type="Proteomes" id="UP000483286">
    <property type="component" value="Unassembled WGS sequence"/>
</dbReference>
<dbReference type="InterPro" id="IPR016181">
    <property type="entry name" value="Acyl_CoA_acyltransferase"/>
</dbReference>
<comment type="caution">
    <text evidence="2">The sequence shown here is derived from an EMBL/GenBank/DDBJ whole genome shotgun (WGS) entry which is preliminary data.</text>
</comment>
<dbReference type="Pfam" id="PF00583">
    <property type="entry name" value="Acetyltransf_1"/>
    <property type="match status" value="1"/>
</dbReference>
<keyword evidence="3" id="KW-1185">Reference proteome</keyword>
<dbReference type="InterPro" id="IPR000182">
    <property type="entry name" value="GNAT_dom"/>
</dbReference>
<dbReference type="CDD" id="cd04301">
    <property type="entry name" value="NAT_SF"/>
    <property type="match status" value="1"/>
</dbReference>
<evidence type="ECO:0000313" key="3">
    <source>
        <dbReference type="Proteomes" id="UP000483286"/>
    </source>
</evidence>
<dbReference type="RefSeq" id="WP_157460295.1">
    <property type="nucleotide sequence ID" value="NZ_WQLB01000025.1"/>
</dbReference>
<evidence type="ECO:0000259" key="1">
    <source>
        <dbReference type="PROSITE" id="PS51186"/>
    </source>
</evidence>
<protein>
    <recommendedName>
        <fullName evidence="1">N-acetyltransferase domain-containing protein</fullName>
    </recommendedName>
</protein>
<accession>A0A7C9LQ24</accession>
<organism evidence="2 3">
    <name type="scientific">Deinococcus arboris</name>
    <dbReference type="NCBI Taxonomy" id="2682977"/>
    <lineage>
        <taxon>Bacteria</taxon>
        <taxon>Thermotogati</taxon>
        <taxon>Deinococcota</taxon>
        <taxon>Deinococci</taxon>
        <taxon>Deinococcales</taxon>
        <taxon>Deinococcaceae</taxon>
        <taxon>Deinococcus</taxon>
    </lineage>
</organism>
<name>A0A7C9LQ24_9DEIO</name>
<dbReference type="GO" id="GO:0016747">
    <property type="term" value="F:acyltransferase activity, transferring groups other than amino-acyl groups"/>
    <property type="evidence" value="ECO:0007669"/>
    <property type="project" value="InterPro"/>
</dbReference>
<reference evidence="2 3" key="1">
    <citation type="submission" date="2019-12" db="EMBL/GenBank/DDBJ databases">
        <title>Deinococcus sp. HMF7620 Genome sequencing and assembly.</title>
        <authorList>
            <person name="Kang H."/>
            <person name="Kim H."/>
            <person name="Joh K."/>
        </authorList>
    </citation>
    <scope>NUCLEOTIDE SEQUENCE [LARGE SCALE GENOMIC DNA]</scope>
    <source>
        <strain evidence="2 3">HMF7620</strain>
    </source>
</reference>
<gene>
    <name evidence="2" type="ORF">GO986_15925</name>
</gene>
<feature type="domain" description="N-acetyltransferase" evidence="1">
    <location>
        <begin position="141"/>
        <end position="279"/>
    </location>
</feature>
<evidence type="ECO:0000313" key="2">
    <source>
        <dbReference type="EMBL" id="MVN88236.1"/>
    </source>
</evidence>
<dbReference type="PROSITE" id="PS51186">
    <property type="entry name" value="GNAT"/>
    <property type="match status" value="1"/>
</dbReference>
<proteinExistence type="predicted"/>
<dbReference type="EMBL" id="WQLB01000025">
    <property type="protein sequence ID" value="MVN88236.1"/>
    <property type="molecule type" value="Genomic_DNA"/>
</dbReference>
<dbReference type="SUPFAM" id="SSF55729">
    <property type="entry name" value="Acyl-CoA N-acyltransferases (Nat)"/>
    <property type="match status" value="1"/>
</dbReference>
<dbReference type="AlphaFoldDB" id="A0A7C9LQ24"/>
<sequence>MVTSKTTYPPQLQIAFENAETQMVRDLFSSISERERDLLGMATLDVAGATLQLITHFPTLTWFNRTLGLGLSRPVTDDDLSDIQAAVRRSGASQIMVSLHPQAQPADLEARLLRLGALPTRALMQLGRDVASSPIPIPAGIEVREVGLDALDTFMEVFERGYGLSGDWRPMFQGILGRLPWHSYLAFQGDEAVGCASLAVFGDFGWLGNAAVVPQHRRQGVQAALIARRIQDSARLGAKYLLTQVAEDLPESPNPSEHNMRRAGFVTAYRRPNYLLPCD</sequence>